<dbReference type="InterPro" id="IPR036374">
    <property type="entry name" value="OxRdtase_Mopterin-bd_sf"/>
</dbReference>
<sequence length="173" mass="18823">MRKTRRSVFALAACLLLPLTGPAWATDAMDTPSGDVILTVSGTIDATNVDGTAQYDLEMLRALPAVSISTTTIWTDGVLMFTGVPLASLLETLGSSGSTLRASAINDYTIEIPIDTLEANAPILAYELNGAPMHRREKGPLWVIYPFDSDPKYRTSQVHSRAVWQLDRIEIVD</sequence>
<gene>
    <name evidence="3" type="ORF">SAMN06265373_105307</name>
</gene>
<dbReference type="EMBL" id="FXTY01000005">
    <property type="protein sequence ID" value="SMP26764.1"/>
    <property type="molecule type" value="Genomic_DNA"/>
</dbReference>
<evidence type="ECO:0000313" key="4">
    <source>
        <dbReference type="Proteomes" id="UP001157961"/>
    </source>
</evidence>
<keyword evidence="4" id="KW-1185">Reference proteome</keyword>
<reference evidence="3 4" key="1">
    <citation type="submission" date="2017-05" db="EMBL/GenBank/DDBJ databases">
        <authorList>
            <person name="Varghese N."/>
            <person name="Submissions S."/>
        </authorList>
    </citation>
    <scope>NUCLEOTIDE SEQUENCE [LARGE SCALE GENOMIC DNA]</scope>
    <source>
        <strain evidence="3 4">DSM 29734</strain>
    </source>
</reference>
<dbReference type="Proteomes" id="UP001157961">
    <property type="component" value="Unassembled WGS sequence"/>
</dbReference>
<dbReference type="SUPFAM" id="SSF56524">
    <property type="entry name" value="Oxidoreductase molybdopterin-binding domain"/>
    <property type="match status" value="1"/>
</dbReference>
<evidence type="ECO:0000259" key="2">
    <source>
        <dbReference type="Pfam" id="PF00174"/>
    </source>
</evidence>
<proteinExistence type="predicted"/>
<dbReference type="InterPro" id="IPR000572">
    <property type="entry name" value="OxRdtase_Mopterin-bd_dom"/>
</dbReference>
<feature type="signal peptide" evidence="1">
    <location>
        <begin position="1"/>
        <end position="25"/>
    </location>
</feature>
<evidence type="ECO:0000256" key="1">
    <source>
        <dbReference type="SAM" id="SignalP"/>
    </source>
</evidence>
<organism evidence="3 4">
    <name type="scientific">Shimia sagamensis</name>
    <dbReference type="NCBI Taxonomy" id="1566352"/>
    <lineage>
        <taxon>Bacteria</taxon>
        <taxon>Pseudomonadati</taxon>
        <taxon>Pseudomonadota</taxon>
        <taxon>Alphaproteobacteria</taxon>
        <taxon>Rhodobacterales</taxon>
        <taxon>Roseobacteraceae</taxon>
    </lineage>
</organism>
<feature type="chain" id="PRO_5046445896" description="Oxidoreductase molybdopterin-binding domain-containing protein" evidence="1">
    <location>
        <begin position="26"/>
        <end position="173"/>
    </location>
</feature>
<dbReference type="Pfam" id="PF00174">
    <property type="entry name" value="Oxidored_molyb"/>
    <property type="match status" value="1"/>
</dbReference>
<protein>
    <recommendedName>
        <fullName evidence="2">Oxidoreductase molybdopterin-binding domain-containing protein</fullName>
    </recommendedName>
</protein>
<name>A0ABY1P608_9RHOB</name>
<comment type="caution">
    <text evidence="3">The sequence shown here is derived from an EMBL/GenBank/DDBJ whole genome shotgun (WGS) entry which is preliminary data.</text>
</comment>
<feature type="domain" description="Oxidoreductase molybdopterin-binding" evidence="2">
    <location>
        <begin position="77"/>
        <end position="146"/>
    </location>
</feature>
<keyword evidence="1" id="KW-0732">Signal</keyword>
<accession>A0ABY1P608</accession>
<evidence type="ECO:0000313" key="3">
    <source>
        <dbReference type="EMBL" id="SMP26764.1"/>
    </source>
</evidence>
<dbReference type="Gene3D" id="3.90.420.10">
    <property type="entry name" value="Oxidoreductase, molybdopterin-binding domain"/>
    <property type="match status" value="1"/>
</dbReference>